<proteinExistence type="predicted"/>
<dbReference type="EMBL" id="BGZK01000208">
    <property type="protein sequence ID" value="GBP28566.1"/>
    <property type="molecule type" value="Genomic_DNA"/>
</dbReference>
<organism evidence="1 2">
    <name type="scientific">Eumeta variegata</name>
    <name type="common">Bagworm moth</name>
    <name type="synonym">Eumeta japonica</name>
    <dbReference type="NCBI Taxonomy" id="151549"/>
    <lineage>
        <taxon>Eukaryota</taxon>
        <taxon>Metazoa</taxon>
        <taxon>Ecdysozoa</taxon>
        <taxon>Arthropoda</taxon>
        <taxon>Hexapoda</taxon>
        <taxon>Insecta</taxon>
        <taxon>Pterygota</taxon>
        <taxon>Neoptera</taxon>
        <taxon>Endopterygota</taxon>
        <taxon>Lepidoptera</taxon>
        <taxon>Glossata</taxon>
        <taxon>Ditrysia</taxon>
        <taxon>Tineoidea</taxon>
        <taxon>Psychidae</taxon>
        <taxon>Oiketicinae</taxon>
        <taxon>Eumeta</taxon>
    </lineage>
</organism>
<gene>
    <name evidence="1" type="ORF">EVAR_23031_1</name>
</gene>
<evidence type="ECO:0000313" key="2">
    <source>
        <dbReference type="Proteomes" id="UP000299102"/>
    </source>
</evidence>
<evidence type="ECO:0000313" key="1">
    <source>
        <dbReference type="EMBL" id="GBP28566.1"/>
    </source>
</evidence>
<sequence length="95" mass="10091">MYIFYKLILEARLSGTVSTSQTSIYSKVCTHESVANTGQCAKPGLLPVCIIRCSLSYSNESCGASSRSGVATSALSAGRYGVVPHRRAIITESRA</sequence>
<dbReference type="Proteomes" id="UP000299102">
    <property type="component" value="Unassembled WGS sequence"/>
</dbReference>
<accession>A0A4C1URG3</accession>
<comment type="caution">
    <text evidence="1">The sequence shown here is derived from an EMBL/GenBank/DDBJ whole genome shotgun (WGS) entry which is preliminary data.</text>
</comment>
<keyword evidence="2" id="KW-1185">Reference proteome</keyword>
<protein>
    <submittedName>
        <fullName evidence="1">Uncharacterized protein</fullName>
    </submittedName>
</protein>
<name>A0A4C1URG3_EUMVA</name>
<reference evidence="1 2" key="1">
    <citation type="journal article" date="2019" name="Commun. Biol.">
        <title>The bagworm genome reveals a unique fibroin gene that provides high tensile strength.</title>
        <authorList>
            <person name="Kono N."/>
            <person name="Nakamura H."/>
            <person name="Ohtoshi R."/>
            <person name="Tomita M."/>
            <person name="Numata K."/>
            <person name="Arakawa K."/>
        </authorList>
    </citation>
    <scope>NUCLEOTIDE SEQUENCE [LARGE SCALE GENOMIC DNA]</scope>
</reference>
<dbReference type="AlphaFoldDB" id="A0A4C1URG3"/>